<dbReference type="AlphaFoldDB" id="A0A1V9H3M9"/>
<dbReference type="RefSeq" id="WP_017159388.1">
    <property type="nucleotide sequence ID" value="NZ_CP041380.1"/>
</dbReference>
<evidence type="ECO:0000256" key="1">
    <source>
        <dbReference type="ARBA" id="ARBA00006484"/>
    </source>
</evidence>
<accession>A0A1V9H3M9</accession>
<dbReference type="InterPro" id="IPR002347">
    <property type="entry name" value="SDR_fam"/>
</dbReference>
<evidence type="ECO:0000313" key="7">
    <source>
        <dbReference type="Proteomes" id="UP000050546"/>
    </source>
</evidence>
<feature type="domain" description="Ketoreductase" evidence="5">
    <location>
        <begin position="5"/>
        <end position="242"/>
    </location>
</feature>
<dbReference type="PRINTS" id="PR00081">
    <property type="entry name" value="GDHRDH"/>
</dbReference>
<dbReference type="PANTHER" id="PTHR43490:SF99">
    <property type="entry name" value="SHORT-CHAIN DEHYDROGENASE_REDUCTASE"/>
    <property type="match status" value="1"/>
</dbReference>
<evidence type="ECO:0000256" key="4">
    <source>
        <dbReference type="RuleBase" id="RU000363"/>
    </source>
</evidence>
<dbReference type="STRING" id="1437877.GCA_001564415_03504"/>
<dbReference type="InterPro" id="IPR057326">
    <property type="entry name" value="KR_dom"/>
</dbReference>
<dbReference type="Pfam" id="PF00106">
    <property type="entry name" value="adh_short"/>
    <property type="match status" value="1"/>
</dbReference>
<dbReference type="PRINTS" id="PR00080">
    <property type="entry name" value="SDRFAMILY"/>
</dbReference>
<dbReference type="CDD" id="cd05324">
    <property type="entry name" value="carb_red_PTCR-like_SDR_c"/>
    <property type="match status" value="1"/>
</dbReference>
<evidence type="ECO:0000259" key="5">
    <source>
        <dbReference type="SMART" id="SM00822"/>
    </source>
</evidence>
<evidence type="ECO:0000313" key="6">
    <source>
        <dbReference type="EMBL" id="OQP77370.1"/>
    </source>
</evidence>
<organism evidence="6 7">
    <name type="scientific">Xanthomonas phaseoli pv. dieffenbachiae</name>
    <dbReference type="NCBI Taxonomy" id="92828"/>
    <lineage>
        <taxon>Bacteria</taxon>
        <taxon>Pseudomonadati</taxon>
        <taxon>Pseudomonadota</taxon>
        <taxon>Gammaproteobacteria</taxon>
        <taxon>Lysobacterales</taxon>
        <taxon>Lysobacteraceae</taxon>
        <taxon>Xanthomonas</taxon>
    </lineage>
</organism>
<dbReference type="GO" id="GO:0016616">
    <property type="term" value="F:oxidoreductase activity, acting on the CH-OH group of donors, NAD or NADP as acceptor"/>
    <property type="evidence" value="ECO:0007669"/>
    <property type="project" value="InterPro"/>
</dbReference>
<dbReference type="EMBL" id="JPYI02000081">
    <property type="protein sequence ID" value="OQP77370.1"/>
    <property type="molecule type" value="Genomic_DNA"/>
</dbReference>
<keyword evidence="3" id="KW-0560">Oxidoreductase</keyword>
<protein>
    <submittedName>
        <fullName evidence="6">Short-chain dehydrogenase</fullName>
    </submittedName>
</protein>
<dbReference type="GeneID" id="93990735"/>
<dbReference type="Gene3D" id="3.40.50.720">
    <property type="entry name" value="NAD(P)-binding Rossmann-like Domain"/>
    <property type="match status" value="1"/>
</dbReference>
<gene>
    <name evidence="6" type="ORF">IM53_013665</name>
</gene>
<proteinExistence type="inferred from homology"/>
<dbReference type="PANTHER" id="PTHR43490">
    <property type="entry name" value="(+)-NEOMENTHOL DEHYDROGENASE"/>
    <property type="match status" value="1"/>
</dbReference>
<dbReference type="Proteomes" id="UP000050546">
    <property type="component" value="Unassembled WGS sequence"/>
</dbReference>
<reference evidence="6 7" key="2">
    <citation type="journal article" date="2017" name="Plant Pathol.">
        <title>Pathogenicity and virulence gene content of Xanthomonas strains infecting Araceae, formerly known as Xanthomonas axonopodis pv. dieffenbachiae.</title>
        <authorList>
            <person name="Constantin E.C."/>
            <person name="Haegeman A."/>
            <person name="Van Vaerenbergh J."/>
            <person name="Baeyen S."/>
            <person name="Van Malderghem C."/>
            <person name="Maes M."/>
            <person name="Cottyn B."/>
        </authorList>
    </citation>
    <scope>NUCLEOTIDE SEQUENCE [LARGE SCALE GENOMIC DNA]</scope>
    <source>
        <strain evidence="6 7">LMG 25940</strain>
    </source>
</reference>
<name>A0A1V9H3M9_9XANT</name>
<comment type="similarity">
    <text evidence="1 4">Belongs to the short-chain dehydrogenases/reductases (SDR) family.</text>
</comment>
<sequence length="242" mass="25789">MSNTKIALVTGATRGIGLETVRQLAQAGVHTLLAGRKRDDAVAAALKLQAEGLPVEAIQLDVNDDISVAAAVGTVEQRHGHLDILINNAGIMLDDLQRTPSQQSLEVWKRTFDTNLFAVVEVTKAFLPLLRRSLAGRIVNVSSLLGSLTLHSQPGSPIYDFKIPAYNISKSALNSWTVHLAHELRDTAIKVNAVHPGSVKTDMNGGGELEVEQGAASSVQMALLDAHGATGSFTHLGEVLPW</sequence>
<keyword evidence="2" id="KW-0521">NADP</keyword>
<dbReference type="SMART" id="SM00822">
    <property type="entry name" value="PKS_KR"/>
    <property type="match status" value="1"/>
</dbReference>
<dbReference type="SUPFAM" id="SSF51735">
    <property type="entry name" value="NAD(P)-binding Rossmann-fold domains"/>
    <property type="match status" value="1"/>
</dbReference>
<dbReference type="InterPro" id="IPR036291">
    <property type="entry name" value="NAD(P)-bd_dom_sf"/>
</dbReference>
<dbReference type="InterPro" id="IPR045313">
    <property type="entry name" value="CBR1-like"/>
</dbReference>
<evidence type="ECO:0000256" key="3">
    <source>
        <dbReference type="ARBA" id="ARBA00023002"/>
    </source>
</evidence>
<comment type="caution">
    <text evidence="6">The sequence shown here is derived from an EMBL/GenBank/DDBJ whole genome shotgun (WGS) entry which is preliminary data.</text>
</comment>
<evidence type="ECO:0000256" key="2">
    <source>
        <dbReference type="ARBA" id="ARBA00022857"/>
    </source>
</evidence>
<reference evidence="6 7" key="1">
    <citation type="journal article" date="2016" name="Plant Pathol.">
        <title>Genetic characterization of strains named as Xanthomonas axonopodis pv. dieffenbachiae leads to a taxonomic revision of the X. axonopodis species complex.</title>
        <authorList>
            <person name="Constantin E.C."/>
            <person name="Cleenwerck I."/>
            <person name="Maes M."/>
            <person name="Baeyen S."/>
            <person name="Van Malderghem C."/>
            <person name="De Vos P."/>
            <person name="Cottyn B."/>
        </authorList>
    </citation>
    <scope>NUCLEOTIDE SEQUENCE [LARGE SCALE GENOMIC DNA]</scope>
    <source>
        <strain evidence="6 7">LMG 25940</strain>
    </source>
</reference>